<dbReference type="GO" id="GO:0016747">
    <property type="term" value="F:acyltransferase activity, transferring groups other than amino-acyl groups"/>
    <property type="evidence" value="ECO:0007669"/>
    <property type="project" value="InterPro"/>
</dbReference>
<dbReference type="Gene3D" id="3.40.630.30">
    <property type="match status" value="1"/>
</dbReference>
<dbReference type="PROSITE" id="PS51186">
    <property type="entry name" value="GNAT"/>
    <property type="match status" value="1"/>
</dbReference>
<dbReference type="Proteomes" id="UP000623250">
    <property type="component" value="Unassembled WGS sequence"/>
</dbReference>
<protein>
    <submittedName>
        <fullName evidence="2">GNAT family N-acetyltransferase</fullName>
    </submittedName>
</protein>
<proteinExistence type="predicted"/>
<dbReference type="SUPFAM" id="SSF55729">
    <property type="entry name" value="Acyl-CoA N-acyltransferases (Nat)"/>
    <property type="match status" value="1"/>
</dbReference>
<dbReference type="InterPro" id="IPR016181">
    <property type="entry name" value="Acyl_CoA_acyltransferase"/>
</dbReference>
<accession>A0A8I1GCR1</accession>
<organism evidence="2 3">
    <name type="scientific">Rhodomicrobium udaipurense</name>
    <dbReference type="NCBI Taxonomy" id="1202716"/>
    <lineage>
        <taxon>Bacteria</taxon>
        <taxon>Pseudomonadati</taxon>
        <taxon>Pseudomonadota</taxon>
        <taxon>Alphaproteobacteria</taxon>
        <taxon>Hyphomicrobiales</taxon>
        <taxon>Hyphomicrobiaceae</taxon>
        <taxon>Rhodomicrobium</taxon>
    </lineage>
</organism>
<feature type="domain" description="N-acetyltransferase" evidence="1">
    <location>
        <begin position="13"/>
        <end position="162"/>
    </location>
</feature>
<dbReference type="Pfam" id="PF00583">
    <property type="entry name" value="Acetyltransf_1"/>
    <property type="match status" value="1"/>
</dbReference>
<dbReference type="PANTHER" id="PTHR47237">
    <property type="entry name" value="SLL0310 PROTEIN"/>
    <property type="match status" value="1"/>
</dbReference>
<keyword evidence="3" id="KW-1185">Reference proteome</keyword>
<comment type="caution">
    <text evidence="2">The sequence shown here is derived from an EMBL/GenBank/DDBJ whole genome shotgun (WGS) entry which is preliminary data.</text>
</comment>
<gene>
    <name evidence="2" type="ORF">JDN41_14030</name>
</gene>
<name>A0A8I1GCR1_9HYPH</name>
<reference evidence="2 3" key="1">
    <citation type="submission" date="2020-12" db="EMBL/GenBank/DDBJ databases">
        <title>Revised draft genomes of Rhodomicrobium vannielii ATCC 17100 and Rhodomicrobium udaipurense JA643.</title>
        <authorList>
            <person name="Conners E.M."/>
            <person name="Davenport E.J."/>
            <person name="Bose A."/>
        </authorList>
    </citation>
    <scope>NUCLEOTIDE SEQUENCE [LARGE SCALE GENOMIC DNA]</scope>
    <source>
        <strain evidence="2 3">JA643</strain>
    </source>
</reference>
<dbReference type="Gene3D" id="3.40.630.90">
    <property type="match status" value="1"/>
</dbReference>
<dbReference type="AlphaFoldDB" id="A0A8I1GCR1"/>
<dbReference type="RefSeq" id="WP_037238145.1">
    <property type="nucleotide sequence ID" value="NZ_JAEMUK010000080.1"/>
</dbReference>
<keyword evidence="2" id="KW-0808">Transferase</keyword>
<dbReference type="Pfam" id="PF18014">
    <property type="entry name" value="Acetyltransf_18"/>
    <property type="match status" value="1"/>
</dbReference>
<dbReference type="InterPro" id="IPR041496">
    <property type="entry name" value="YitH/HolE_GNAT"/>
</dbReference>
<evidence type="ECO:0000313" key="3">
    <source>
        <dbReference type="Proteomes" id="UP000623250"/>
    </source>
</evidence>
<evidence type="ECO:0000259" key="1">
    <source>
        <dbReference type="PROSITE" id="PS51186"/>
    </source>
</evidence>
<dbReference type="EMBL" id="JAEMUK010000080">
    <property type="protein sequence ID" value="MBJ7544668.1"/>
    <property type="molecule type" value="Genomic_DNA"/>
</dbReference>
<dbReference type="InterPro" id="IPR052729">
    <property type="entry name" value="Acyl/Acetyltrans_Enzymes"/>
</dbReference>
<dbReference type="InterPro" id="IPR000182">
    <property type="entry name" value="GNAT_dom"/>
</dbReference>
<sequence length="287" mass="31195">MRPHEAHELSRELRVRRMDENGVGLALEWAAAEGWNPGRHDASCFYAADPYGFFLADLDGEPVGCISAVAYDAAFGFLGLYIVKPPYRGRGFGLKLWDTAMAYMGTRNVGLDGVVAQQDNYKKSGFKLAYRNMRYQGTGGGAEPAGLVELSSVGFDEICRYDATVFPAPRARLLRRWIDQPGAVALGVLSGQSLAGYGVARPSRTGFRIGPLFADAAHIAGALFEGLSSRLRGEPIFLDTTEANPRSADLAQRYGMEPMFETARMYTDGIPAGRSDRCFGLTSLEIG</sequence>
<dbReference type="CDD" id="cd04301">
    <property type="entry name" value="NAT_SF"/>
    <property type="match status" value="1"/>
</dbReference>
<dbReference type="PANTHER" id="PTHR47237:SF1">
    <property type="entry name" value="SLL0310 PROTEIN"/>
    <property type="match status" value="1"/>
</dbReference>
<evidence type="ECO:0000313" key="2">
    <source>
        <dbReference type="EMBL" id="MBJ7544668.1"/>
    </source>
</evidence>